<feature type="compositionally biased region" description="Polar residues" evidence="4">
    <location>
        <begin position="346"/>
        <end position="355"/>
    </location>
</feature>
<dbReference type="Gene3D" id="3.40.50.2300">
    <property type="match status" value="2"/>
</dbReference>
<dbReference type="PANTHER" id="PTHR30146:SF155">
    <property type="entry name" value="ALANINE RACEMASE"/>
    <property type="match status" value="1"/>
</dbReference>
<dbReference type="Proteomes" id="UP000632138">
    <property type="component" value="Unassembled WGS sequence"/>
</dbReference>
<evidence type="ECO:0000256" key="3">
    <source>
        <dbReference type="ARBA" id="ARBA00023163"/>
    </source>
</evidence>
<dbReference type="SUPFAM" id="SSF53822">
    <property type="entry name" value="Periplasmic binding protein-like I"/>
    <property type="match status" value="1"/>
</dbReference>
<keyword evidence="2 6" id="KW-0238">DNA-binding</keyword>
<name>A0ABS2ARZ3_9ACTN</name>
<dbReference type="CDD" id="cd01392">
    <property type="entry name" value="HTH_LacI"/>
    <property type="match status" value="1"/>
</dbReference>
<dbReference type="InterPro" id="IPR046335">
    <property type="entry name" value="LacI/GalR-like_sensor"/>
</dbReference>
<dbReference type="PANTHER" id="PTHR30146">
    <property type="entry name" value="LACI-RELATED TRANSCRIPTIONAL REPRESSOR"/>
    <property type="match status" value="1"/>
</dbReference>
<reference evidence="6 7" key="1">
    <citation type="submission" date="2021-01" db="EMBL/GenBank/DDBJ databases">
        <title>Actinoplanes sp. nov. LDG1-06 isolated from lichen.</title>
        <authorList>
            <person name="Saeng-In P."/>
            <person name="Phongsopitanun W."/>
            <person name="Kanchanasin P."/>
            <person name="Yuki M."/>
            <person name="Kudo T."/>
            <person name="Ohkuma M."/>
            <person name="Tanasupawat S."/>
        </authorList>
    </citation>
    <scope>NUCLEOTIDE SEQUENCE [LARGE SCALE GENOMIC DNA]</scope>
    <source>
        <strain evidence="6 7">LDG1-06</strain>
    </source>
</reference>
<dbReference type="GO" id="GO:0003677">
    <property type="term" value="F:DNA binding"/>
    <property type="evidence" value="ECO:0007669"/>
    <property type="project" value="UniProtKB-KW"/>
</dbReference>
<gene>
    <name evidence="6" type="ORF">JIG36_44670</name>
</gene>
<evidence type="ECO:0000259" key="5">
    <source>
        <dbReference type="PROSITE" id="PS50932"/>
    </source>
</evidence>
<feature type="compositionally biased region" description="Basic and acidic residues" evidence="4">
    <location>
        <begin position="332"/>
        <end position="342"/>
    </location>
</feature>
<evidence type="ECO:0000313" key="6">
    <source>
        <dbReference type="EMBL" id="MBM2622618.1"/>
    </source>
</evidence>
<keyword evidence="7" id="KW-1185">Reference proteome</keyword>
<protein>
    <submittedName>
        <fullName evidence="6">LacI family DNA-binding transcriptional regulator</fullName>
    </submittedName>
</protein>
<dbReference type="PROSITE" id="PS50932">
    <property type="entry name" value="HTH_LACI_2"/>
    <property type="match status" value="1"/>
</dbReference>
<dbReference type="Pfam" id="PF00356">
    <property type="entry name" value="LacI"/>
    <property type="match status" value="1"/>
</dbReference>
<organism evidence="6 7">
    <name type="scientific">Paractinoplanes ovalisporus</name>
    <dbReference type="NCBI Taxonomy" id="2810368"/>
    <lineage>
        <taxon>Bacteria</taxon>
        <taxon>Bacillati</taxon>
        <taxon>Actinomycetota</taxon>
        <taxon>Actinomycetes</taxon>
        <taxon>Micromonosporales</taxon>
        <taxon>Micromonosporaceae</taxon>
        <taxon>Paractinoplanes</taxon>
    </lineage>
</organism>
<evidence type="ECO:0000256" key="1">
    <source>
        <dbReference type="ARBA" id="ARBA00023015"/>
    </source>
</evidence>
<feature type="domain" description="HTH lacI-type" evidence="5">
    <location>
        <begin position="5"/>
        <end position="59"/>
    </location>
</feature>
<evidence type="ECO:0000313" key="7">
    <source>
        <dbReference type="Proteomes" id="UP000632138"/>
    </source>
</evidence>
<accession>A0ABS2ARZ3</accession>
<dbReference type="SMART" id="SM00354">
    <property type="entry name" value="HTH_LACI"/>
    <property type="match status" value="1"/>
</dbReference>
<dbReference type="InterPro" id="IPR028082">
    <property type="entry name" value="Peripla_BP_I"/>
</dbReference>
<feature type="region of interest" description="Disordered" evidence="4">
    <location>
        <begin position="326"/>
        <end position="355"/>
    </location>
</feature>
<comment type="caution">
    <text evidence="6">The sequence shown here is derived from an EMBL/GenBank/DDBJ whole genome shotgun (WGS) entry which is preliminary data.</text>
</comment>
<dbReference type="Pfam" id="PF13377">
    <property type="entry name" value="Peripla_BP_3"/>
    <property type="match status" value="1"/>
</dbReference>
<dbReference type="CDD" id="cd06267">
    <property type="entry name" value="PBP1_LacI_sugar_binding-like"/>
    <property type="match status" value="1"/>
</dbReference>
<dbReference type="InterPro" id="IPR000843">
    <property type="entry name" value="HTH_LacI"/>
</dbReference>
<dbReference type="InterPro" id="IPR010982">
    <property type="entry name" value="Lambda_DNA-bd_dom_sf"/>
</dbReference>
<sequence>MDQRPRLSDVAARVGVSPASVSLVLRGAPGPSAETRERVLAAAAELGYRADRTASLLARRRRHLLGVLLDVRNPFHAELVEEIQVEADAAGYEVVLSTLTRARDEARAVETLLDFRSEALILLGPDASEGELAKLAAQVPCVVVGRMARGVDVDVVRPADDVGVDAALDHLIGLGHTRIAFVDGGRGVVASSRRRGYRRAMRRAGLAAQVLPGDHTEEGGIRAGRVIAADPARPSAVVASNDRLAVGLMDALLRAGVDVPGQVSVVGYDDSSLARLAHIDLTSVNQNAHGQARNAVLAAVSRLDGGRTTASEMVLVPRLVVRGSTAPPVRTAENHMAGRDEGPVASSAQGTDGDE</sequence>
<evidence type="ECO:0000256" key="2">
    <source>
        <dbReference type="ARBA" id="ARBA00023125"/>
    </source>
</evidence>
<dbReference type="RefSeq" id="WP_203382975.1">
    <property type="nucleotide sequence ID" value="NZ_JAENHP010000027.1"/>
</dbReference>
<dbReference type="EMBL" id="JAENHP010000027">
    <property type="protein sequence ID" value="MBM2622618.1"/>
    <property type="molecule type" value="Genomic_DNA"/>
</dbReference>
<evidence type="ECO:0000256" key="4">
    <source>
        <dbReference type="SAM" id="MobiDB-lite"/>
    </source>
</evidence>
<proteinExistence type="predicted"/>
<dbReference type="Gene3D" id="1.10.260.40">
    <property type="entry name" value="lambda repressor-like DNA-binding domains"/>
    <property type="match status" value="1"/>
</dbReference>
<keyword evidence="1" id="KW-0805">Transcription regulation</keyword>
<keyword evidence="3" id="KW-0804">Transcription</keyword>
<dbReference type="SUPFAM" id="SSF47413">
    <property type="entry name" value="lambda repressor-like DNA-binding domains"/>
    <property type="match status" value="1"/>
</dbReference>